<accession>A0A2P9ATJ3</accession>
<evidence type="ECO:0000313" key="2">
    <source>
        <dbReference type="Proteomes" id="UP000245698"/>
    </source>
</evidence>
<dbReference type="EMBL" id="FUIG01000055">
    <property type="protein sequence ID" value="SJM34496.1"/>
    <property type="molecule type" value="Genomic_DNA"/>
</dbReference>
<reference evidence="2" key="1">
    <citation type="submission" date="2016-12" db="EMBL/GenBank/DDBJ databases">
        <authorList>
            <person name="Brunel B."/>
        </authorList>
    </citation>
    <scope>NUCLEOTIDE SEQUENCE [LARGE SCALE GENOMIC DNA]</scope>
</reference>
<sequence>MPGGQGRLFRRSPPDTEFERIVHRAKLTLLNMARDLASGHSESRLGIVTESGVRSGCFGELSDVPREQFFDPVDRMFGD</sequence>
<name>A0A2P9ATJ3_9HYPH</name>
<organism evidence="1 2">
    <name type="scientific">Mesorhizobium delmotii</name>
    <dbReference type="NCBI Taxonomy" id="1631247"/>
    <lineage>
        <taxon>Bacteria</taxon>
        <taxon>Pseudomonadati</taxon>
        <taxon>Pseudomonadota</taxon>
        <taxon>Alphaproteobacteria</taxon>
        <taxon>Hyphomicrobiales</taxon>
        <taxon>Phyllobacteriaceae</taxon>
        <taxon>Mesorhizobium</taxon>
    </lineage>
</organism>
<gene>
    <name evidence="1" type="ORF">BQ8482_460005</name>
</gene>
<evidence type="ECO:0000313" key="1">
    <source>
        <dbReference type="EMBL" id="SJM34496.1"/>
    </source>
</evidence>
<dbReference type="Proteomes" id="UP000245698">
    <property type="component" value="Unassembled WGS sequence"/>
</dbReference>
<protein>
    <submittedName>
        <fullName evidence="1">Uncharacterized protein</fullName>
    </submittedName>
</protein>
<keyword evidence="2" id="KW-1185">Reference proteome</keyword>
<dbReference type="AlphaFoldDB" id="A0A2P9ATJ3"/>
<proteinExistence type="predicted"/>